<dbReference type="SMART" id="SM00827">
    <property type="entry name" value="PKS_AT"/>
    <property type="match status" value="1"/>
</dbReference>
<evidence type="ECO:0000256" key="3">
    <source>
        <dbReference type="ARBA" id="ARBA00048462"/>
    </source>
</evidence>
<dbReference type="InterPro" id="IPR024925">
    <property type="entry name" value="Malonyl_CoA-ACP_transAc"/>
</dbReference>
<reference evidence="7 8" key="1">
    <citation type="submission" date="2018-06" db="EMBL/GenBank/DDBJ databases">
        <authorList>
            <consortium name="Pathogen Informatics"/>
            <person name="Doyle S."/>
        </authorList>
    </citation>
    <scope>NUCLEOTIDE SEQUENCE [LARGE SCALE GENOMIC DNA]</scope>
    <source>
        <strain evidence="8">NCTC 11391</strain>
    </source>
</reference>
<feature type="active site" evidence="5">
    <location>
        <position position="93"/>
    </location>
</feature>
<gene>
    <name evidence="7" type="primary">fenF</name>
    <name evidence="7" type="ORF">NCTC11391_00269</name>
</gene>
<feature type="domain" description="Malonyl-CoA:ACP transacylase (MAT)" evidence="6">
    <location>
        <begin position="8"/>
        <end position="317"/>
    </location>
</feature>
<dbReference type="AlphaFoldDB" id="A0A380JBU3"/>
<dbReference type="EC" id="2.3.1.39" evidence="4"/>
<dbReference type="InterPro" id="IPR050858">
    <property type="entry name" value="Mal-CoA-ACP_Trans/PKS_FabD"/>
</dbReference>
<name>A0A380JBU3_STRDO</name>
<organism evidence="7 8">
    <name type="scientific">Streptococcus downei MFe28</name>
    <dbReference type="NCBI Taxonomy" id="764290"/>
    <lineage>
        <taxon>Bacteria</taxon>
        <taxon>Bacillati</taxon>
        <taxon>Bacillota</taxon>
        <taxon>Bacilli</taxon>
        <taxon>Lactobacillales</taxon>
        <taxon>Streptococcaceae</taxon>
        <taxon>Streptococcus</taxon>
    </lineage>
</organism>
<dbReference type="InterPro" id="IPR016035">
    <property type="entry name" value="Acyl_Trfase/lysoPLipase"/>
</dbReference>
<dbReference type="RefSeq" id="WP_115324801.1">
    <property type="nucleotide sequence ID" value="NZ_UHFA01000002.1"/>
</dbReference>
<protein>
    <recommendedName>
        <fullName evidence="4">Malonyl CoA-acyl carrier protein transacylase</fullName>
        <ecNumber evidence="4">2.3.1.39</ecNumber>
    </recommendedName>
</protein>
<dbReference type="OrthoDB" id="9805460at2"/>
<dbReference type="InterPro" id="IPR014043">
    <property type="entry name" value="Acyl_transferase_dom"/>
</dbReference>
<dbReference type="GO" id="GO:0006633">
    <property type="term" value="P:fatty acid biosynthetic process"/>
    <property type="evidence" value="ECO:0007669"/>
    <property type="project" value="TreeGrafter"/>
</dbReference>
<evidence type="ECO:0000313" key="8">
    <source>
        <dbReference type="Proteomes" id="UP000254082"/>
    </source>
</evidence>
<comment type="similarity">
    <text evidence="4">Belongs to the fabD family.</text>
</comment>
<dbReference type="GO" id="GO:0005829">
    <property type="term" value="C:cytosol"/>
    <property type="evidence" value="ECO:0007669"/>
    <property type="project" value="TreeGrafter"/>
</dbReference>
<keyword evidence="8" id="KW-1185">Reference proteome</keyword>
<dbReference type="Gene3D" id="3.30.70.250">
    <property type="entry name" value="Malonyl-CoA ACP transacylase, ACP-binding"/>
    <property type="match status" value="1"/>
</dbReference>
<evidence type="ECO:0000256" key="5">
    <source>
        <dbReference type="PIRSR" id="PIRSR000446-1"/>
    </source>
</evidence>
<dbReference type="PANTHER" id="PTHR42681:SF1">
    <property type="entry name" value="MALONYL-COA-ACYL CARRIER PROTEIN TRANSACYLASE, MITOCHONDRIAL"/>
    <property type="match status" value="1"/>
</dbReference>
<dbReference type="SUPFAM" id="SSF52151">
    <property type="entry name" value="FabD/lysophospholipase-like"/>
    <property type="match status" value="1"/>
</dbReference>
<accession>A0A380JBU3</accession>
<evidence type="ECO:0000256" key="1">
    <source>
        <dbReference type="ARBA" id="ARBA00022679"/>
    </source>
</evidence>
<evidence type="ECO:0000259" key="6">
    <source>
        <dbReference type="SMART" id="SM00827"/>
    </source>
</evidence>
<comment type="catalytic activity">
    <reaction evidence="3 4">
        <text>holo-[ACP] + malonyl-CoA = malonyl-[ACP] + CoA</text>
        <dbReference type="Rhea" id="RHEA:41792"/>
        <dbReference type="Rhea" id="RHEA-COMP:9623"/>
        <dbReference type="Rhea" id="RHEA-COMP:9685"/>
        <dbReference type="ChEBI" id="CHEBI:57287"/>
        <dbReference type="ChEBI" id="CHEBI:57384"/>
        <dbReference type="ChEBI" id="CHEBI:64479"/>
        <dbReference type="ChEBI" id="CHEBI:78449"/>
        <dbReference type="EC" id="2.3.1.39"/>
    </reaction>
</comment>
<dbReference type="InterPro" id="IPR001227">
    <property type="entry name" value="Ac_transferase_dom_sf"/>
</dbReference>
<proteinExistence type="inferred from homology"/>
<evidence type="ECO:0000313" key="7">
    <source>
        <dbReference type="EMBL" id="SUN35289.1"/>
    </source>
</evidence>
<dbReference type="SUPFAM" id="SSF55048">
    <property type="entry name" value="Probable ACP-binding domain of malonyl-CoA ACP transacylase"/>
    <property type="match status" value="1"/>
</dbReference>
<keyword evidence="1 4" id="KW-0808">Transferase</keyword>
<sequence>MKVNYAMLFPGQGAQTIHMCQRIYQEKESARQLFNRSSEILGYDIWEIINSGHLRTLTQTPIAQPAVFITSYLMFLDFMEKCGIFPKAVVGHSLGEISALVCAGGIEFEAALIFIKQRAELMDKVAGEKVGFSGLITDLKEEDVAKLLNELNQLGYVSISGYNSPKQFIVAGVSAIEKNLDKEVAKLGGEYIPFRMIPMKVSAPYHTKLMKNYDSCIKDYVSQLQFKDLKIPVLSTVNGDFIKSSSEIPELLIQQMSSPVLWNKTMKMVMNYGYDFLVDIGPSSIMKNLVLESDSSCEVYAFDEEETKIVDLLKSPTR</sequence>
<evidence type="ECO:0000256" key="2">
    <source>
        <dbReference type="ARBA" id="ARBA00023315"/>
    </source>
</evidence>
<evidence type="ECO:0000256" key="4">
    <source>
        <dbReference type="PIRNR" id="PIRNR000446"/>
    </source>
</evidence>
<dbReference type="Proteomes" id="UP000254082">
    <property type="component" value="Unassembled WGS sequence"/>
</dbReference>
<dbReference type="PIRSF" id="PIRSF000446">
    <property type="entry name" value="Mct"/>
    <property type="match status" value="1"/>
</dbReference>
<dbReference type="GO" id="GO:0004314">
    <property type="term" value="F:[acyl-carrier-protein] S-malonyltransferase activity"/>
    <property type="evidence" value="ECO:0007669"/>
    <property type="project" value="UniProtKB-EC"/>
</dbReference>
<dbReference type="Pfam" id="PF00698">
    <property type="entry name" value="Acyl_transf_1"/>
    <property type="match status" value="1"/>
</dbReference>
<dbReference type="InterPro" id="IPR016036">
    <property type="entry name" value="Malonyl_transacylase_ACP-bd"/>
</dbReference>
<keyword evidence="2 4" id="KW-0012">Acyltransferase</keyword>
<dbReference type="EMBL" id="UHFA01000002">
    <property type="protein sequence ID" value="SUN35289.1"/>
    <property type="molecule type" value="Genomic_DNA"/>
</dbReference>
<dbReference type="Gene3D" id="3.40.366.10">
    <property type="entry name" value="Malonyl-Coenzyme A Acyl Carrier Protein, domain 2"/>
    <property type="match status" value="1"/>
</dbReference>
<feature type="active site" evidence="5">
    <location>
        <position position="206"/>
    </location>
</feature>
<dbReference type="PANTHER" id="PTHR42681">
    <property type="entry name" value="MALONYL-COA-ACYL CARRIER PROTEIN TRANSACYLASE, MITOCHONDRIAL"/>
    <property type="match status" value="1"/>
</dbReference>